<sequence>MRFDFKLQALKGMPRSNLMTAVEKGFSHLPAGSQIFLEEKSQKVILKSIKNNLTVYAEKLPAEIRSAALAARVDVQDYQLTDYLKDSHRDIADIYSRKEFKNRPISWKRLLHMAATGNDLAADAYEDIHRRLRAFAHVSDPERIETYLKILSTPHYRYEATSAREKFYAHMLMYSFWPQGKRD</sequence>
<accession>A0A9W5RFH4</accession>
<dbReference type="Proteomes" id="UP000014387">
    <property type="component" value="Unassembled WGS sequence"/>
</dbReference>
<proteinExistence type="predicted"/>
<name>A0A9W5RFH4_9ACTO</name>
<evidence type="ECO:0000313" key="2">
    <source>
        <dbReference type="Proteomes" id="UP000014387"/>
    </source>
</evidence>
<gene>
    <name evidence="1" type="ORF">HMPREF9238_01275</name>
</gene>
<dbReference type="EMBL" id="AGWN01000001">
    <property type="protein sequence ID" value="EPD31499.1"/>
    <property type="molecule type" value="Genomic_DNA"/>
</dbReference>
<keyword evidence="2" id="KW-1185">Reference proteome</keyword>
<dbReference type="AlphaFoldDB" id="A0A9W5RFH4"/>
<reference evidence="1 2" key="1">
    <citation type="submission" date="2013-05" db="EMBL/GenBank/DDBJ databases">
        <title>The Genome Sequence of Actinomyces europaeus ACS-120-V-COL10B.</title>
        <authorList>
            <consortium name="The Broad Institute Genomics Platform"/>
            <person name="Earl A."/>
            <person name="Ward D."/>
            <person name="Feldgarden M."/>
            <person name="Gevers D."/>
            <person name="Saerens B."/>
            <person name="Vaneechoutte M."/>
            <person name="Walker B."/>
            <person name="Young S."/>
            <person name="Zeng Q."/>
            <person name="Gargeya S."/>
            <person name="Fitzgerald M."/>
            <person name="Haas B."/>
            <person name="Abouelleil A."/>
            <person name="Allen A.W."/>
            <person name="Alvarado L."/>
            <person name="Arachchi H.M."/>
            <person name="Berlin A.M."/>
            <person name="Chapman S.B."/>
            <person name="Gainer-Dewar J."/>
            <person name="Goldberg J."/>
            <person name="Griggs A."/>
            <person name="Gujja S."/>
            <person name="Hansen M."/>
            <person name="Howarth C."/>
            <person name="Imamovic A."/>
            <person name="Ireland A."/>
            <person name="Larimer J."/>
            <person name="McCowan C."/>
            <person name="Murphy C."/>
            <person name="Pearson M."/>
            <person name="Poon T.W."/>
            <person name="Priest M."/>
            <person name="Roberts A."/>
            <person name="Saif S."/>
            <person name="Shea T."/>
            <person name="Sisk P."/>
            <person name="Sykes S."/>
            <person name="Wortman J."/>
            <person name="Nusbaum C."/>
            <person name="Birren B."/>
        </authorList>
    </citation>
    <scope>NUCLEOTIDE SEQUENCE [LARGE SCALE GENOMIC DNA]</scope>
    <source>
        <strain evidence="1 2">ACS-120-V-Col10b</strain>
    </source>
</reference>
<comment type="caution">
    <text evidence="1">The sequence shown here is derived from an EMBL/GenBank/DDBJ whole genome shotgun (WGS) entry which is preliminary data.</text>
</comment>
<protein>
    <submittedName>
        <fullName evidence="1">Uncharacterized protein</fullName>
    </submittedName>
</protein>
<evidence type="ECO:0000313" key="1">
    <source>
        <dbReference type="EMBL" id="EPD31499.1"/>
    </source>
</evidence>
<organism evidence="1 2">
    <name type="scientific">Gleimia europaea ACS-120-V-Col10b</name>
    <dbReference type="NCBI Taxonomy" id="883069"/>
    <lineage>
        <taxon>Bacteria</taxon>
        <taxon>Bacillati</taxon>
        <taxon>Actinomycetota</taxon>
        <taxon>Actinomycetes</taxon>
        <taxon>Actinomycetales</taxon>
        <taxon>Actinomycetaceae</taxon>
        <taxon>Gleimia</taxon>
    </lineage>
</organism>
<dbReference type="RefSeq" id="WP_016444609.1">
    <property type="nucleotide sequence ID" value="NZ_KE150266.1"/>
</dbReference>